<dbReference type="OrthoDB" id="3862418at2"/>
<feature type="transmembrane region" description="Helical" evidence="1">
    <location>
        <begin position="133"/>
        <end position="153"/>
    </location>
</feature>
<feature type="transmembrane region" description="Helical" evidence="1">
    <location>
        <begin position="255"/>
        <end position="275"/>
    </location>
</feature>
<keyword evidence="1" id="KW-0812">Transmembrane</keyword>
<feature type="transmembrane region" description="Helical" evidence="1">
    <location>
        <begin position="351"/>
        <end position="371"/>
    </location>
</feature>
<keyword evidence="1" id="KW-0472">Membrane</keyword>
<gene>
    <name evidence="2" type="ORF">SAMN05421640_2028</name>
</gene>
<reference evidence="2 3" key="1">
    <citation type="submission" date="2017-06" db="EMBL/GenBank/DDBJ databases">
        <authorList>
            <person name="Kim H.J."/>
            <person name="Triplett B.A."/>
        </authorList>
    </citation>
    <scope>NUCLEOTIDE SEQUENCE [LARGE SCALE GENOMIC DNA]</scope>
    <source>
        <strain evidence="2 3">DSM 19307</strain>
    </source>
</reference>
<feature type="transmembrane region" description="Helical" evidence="1">
    <location>
        <begin position="210"/>
        <end position="243"/>
    </location>
</feature>
<proteinExistence type="predicted"/>
<dbReference type="Proteomes" id="UP000198393">
    <property type="component" value="Unassembled WGS sequence"/>
</dbReference>
<accession>A0A239J8I3</accession>
<feature type="transmembrane region" description="Helical" evidence="1">
    <location>
        <begin position="6"/>
        <end position="23"/>
    </location>
</feature>
<feature type="transmembrane region" description="Helical" evidence="1">
    <location>
        <begin position="383"/>
        <end position="406"/>
    </location>
</feature>
<evidence type="ECO:0000256" key="1">
    <source>
        <dbReference type="SAM" id="Phobius"/>
    </source>
</evidence>
<keyword evidence="1" id="KW-1133">Transmembrane helix</keyword>
<feature type="transmembrane region" description="Helical" evidence="1">
    <location>
        <begin position="165"/>
        <end position="198"/>
    </location>
</feature>
<evidence type="ECO:0000313" key="2">
    <source>
        <dbReference type="EMBL" id="SNT01818.1"/>
    </source>
</evidence>
<dbReference type="AlphaFoldDB" id="A0A239J8I3"/>
<protein>
    <recommendedName>
        <fullName evidence="4">Dolichyl-phosphate-mannose-protein mannosyltransferase</fullName>
    </recommendedName>
</protein>
<keyword evidence="3" id="KW-1185">Reference proteome</keyword>
<evidence type="ECO:0008006" key="4">
    <source>
        <dbReference type="Google" id="ProtNLM"/>
    </source>
</evidence>
<organism evidence="2 3">
    <name type="scientific">Ekhidna lutea</name>
    <dbReference type="NCBI Taxonomy" id="447679"/>
    <lineage>
        <taxon>Bacteria</taxon>
        <taxon>Pseudomonadati</taxon>
        <taxon>Bacteroidota</taxon>
        <taxon>Cytophagia</taxon>
        <taxon>Cytophagales</taxon>
        <taxon>Reichenbachiellaceae</taxon>
        <taxon>Ekhidna</taxon>
    </lineage>
</organism>
<dbReference type="RefSeq" id="WP_144017383.1">
    <property type="nucleotide sequence ID" value="NZ_FZPD01000003.1"/>
</dbReference>
<sequence>MGIKDFIITPIYLGLFTILAIVIRPYVTTSRTRKYFLPALWVRFIGAIALGVIYQFYYGGGDTLNYWEHGSKWIWQALNEQPVVGIKMLLEGGSKWNPETFSYTNNIWYYKSPSSYAIVKITTVFDLFTLHTYSATALFFSVFSFSGLWALFTSLQKKYPRSNKLVLGILFFPSLIFWGSGILKDTITIGALGWMLWALIEWIEFRSRNYFGLVIFIIAFMAVSVIKLYVVLCLIPTIIIWLFLKYLRVVKSLVLRILIIPFLIIVCGVGAYLILQQITEGNRQYELTNLAERAKITAYDIRYGWGARLEGDGGYDLGELDGTWSNMVQLAPKAVVVSLFRPFPWEVRNPLMLLASLESIVILILVIRLFTRPMGITKIMKDPFLIFCLAFTILFSFAIGISSYNFGTLMRYKIPMIPLLLTFLLVNTSATNSNEKSILHQS</sequence>
<evidence type="ECO:0000313" key="3">
    <source>
        <dbReference type="Proteomes" id="UP000198393"/>
    </source>
</evidence>
<dbReference type="EMBL" id="FZPD01000003">
    <property type="protein sequence ID" value="SNT01818.1"/>
    <property type="molecule type" value="Genomic_DNA"/>
</dbReference>
<feature type="transmembrane region" description="Helical" evidence="1">
    <location>
        <begin position="35"/>
        <end position="57"/>
    </location>
</feature>
<name>A0A239J8I3_EKHLU</name>